<dbReference type="InterPro" id="IPR036390">
    <property type="entry name" value="WH_DNA-bd_sf"/>
</dbReference>
<dbReference type="InterPro" id="IPR000847">
    <property type="entry name" value="LysR_HTH_N"/>
</dbReference>
<evidence type="ECO:0000259" key="5">
    <source>
        <dbReference type="PROSITE" id="PS50931"/>
    </source>
</evidence>
<dbReference type="PANTHER" id="PTHR30537">
    <property type="entry name" value="HTH-TYPE TRANSCRIPTIONAL REGULATOR"/>
    <property type="match status" value="1"/>
</dbReference>
<evidence type="ECO:0000313" key="7">
    <source>
        <dbReference type="Proteomes" id="UP000502608"/>
    </source>
</evidence>
<dbReference type="EMBL" id="CP050313">
    <property type="protein sequence ID" value="QIR13437.1"/>
    <property type="molecule type" value="Genomic_DNA"/>
</dbReference>
<dbReference type="Gene3D" id="3.40.190.290">
    <property type="match status" value="1"/>
</dbReference>
<dbReference type="Pfam" id="PF00126">
    <property type="entry name" value="HTH_1"/>
    <property type="match status" value="1"/>
</dbReference>
<dbReference type="SUPFAM" id="SSF53850">
    <property type="entry name" value="Periplasmic binding protein-like II"/>
    <property type="match status" value="1"/>
</dbReference>
<evidence type="ECO:0000256" key="1">
    <source>
        <dbReference type="ARBA" id="ARBA00009437"/>
    </source>
</evidence>
<dbReference type="FunFam" id="3.40.190.290:FF:000001">
    <property type="entry name" value="Transcriptional regulator, LysR family"/>
    <property type="match status" value="1"/>
</dbReference>
<dbReference type="KEGG" id="saes:HBH39_02105"/>
<sequence>MLTDDLNLFVRVADCGSIAAAAIELDISSAAASAALKRLEKQLDTILFVRTTRSLRLTAQGERYLIHCRQALDQLLLGQQALLSEKGKISGDLNISVSSDFGRNVLLPWLDDFLNAYPELSIKLDIGDNLSHFLHDKIDMALRYGNPPDSNQVAFNICHTQRVLCASPEYLAKHGEPKKVAELSQHNCLIFKVDERDYDLWNFRRDQQEYKVRVSGNRRSNDAEVTRRWAVAGQGIVFKAALDVVNDIKSGRLVAILTDYTSEPVPLSLICHGRDHVTPAMLLLRDQLRQHCQQLLA</sequence>
<keyword evidence="2" id="KW-0805">Transcription regulation</keyword>
<evidence type="ECO:0000313" key="6">
    <source>
        <dbReference type="EMBL" id="QIR13437.1"/>
    </source>
</evidence>
<protein>
    <submittedName>
        <fullName evidence="6">LysR family transcriptional regulator</fullName>
    </submittedName>
</protein>
<dbReference type="GO" id="GO:0003700">
    <property type="term" value="F:DNA-binding transcription factor activity"/>
    <property type="evidence" value="ECO:0007669"/>
    <property type="project" value="InterPro"/>
</dbReference>
<dbReference type="CDD" id="cd08422">
    <property type="entry name" value="PBP2_CrgA_like"/>
    <property type="match status" value="1"/>
</dbReference>
<keyword evidence="3" id="KW-0238">DNA-binding</keyword>
<evidence type="ECO:0000256" key="4">
    <source>
        <dbReference type="ARBA" id="ARBA00023163"/>
    </source>
</evidence>
<dbReference type="Gene3D" id="1.10.10.10">
    <property type="entry name" value="Winged helix-like DNA-binding domain superfamily/Winged helix DNA-binding domain"/>
    <property type="match status" value="1"/>
</dbReference>
<keyword evidence="7" id="KW-1185">Reference proteome</keyword>
<evidence type="ECO:0000256" key="2">
    <source>
        <dbReference type="ARBA" id="ARBA00023015"/>
    </source>
</evidence>
<dbReference type="InterPro" id="IPR058163">
    <property type="entry name" value="LysR-type_TF_proteobact-type"/>
</dbReference>
<comment type="similarity">
    <text evidence="1">Belongs to the LysR transcriptional regulatory family.</text>
</comment>
<dbReference type="FunFam" id="1.10.10.10:FF:000001">
    <property type="entry name" value="LysR family transcriptional regulator"/>
    <property type="match status" value="1"/>
</dbReference>
<dbReference type="Pfam" id="PF03466">
    <property type="entry name" value="LysR_substrate"/>
    <property type="match status" value="1"/>
</dbReference>
<dbReference type="GO" id="GO:0006351">
    <property type="term" value="P:DNA-templated transcription"/>
    <property type="evidence" value="ECO:0007669"/>
    <property type="project" value="TreeGrafter"/>
</dbReference>
<name>A0A6G9QH93_9GAMM</name>
<dbReference type="InterPro" id="IPR036388">
    <property type="entry name" value="WH-like_DNA-bd_sf"/>
</dbReference>
<keyword evidence="4" id="KW-0804">Transcription</keyword>
<accession>A0A6G9QH93</accession>
<dbReference type="PANTHER" id="PTHR30537:SF21">
    <property type="entry name" value="HTH-TYPE TRANSCRIPTIONAL REGULATOR SINR-RELATED"/>
    <property type="match status" value="1"/>
</dbReference>
<organism evidence="6 7">
    <name type="scientific">Shewanella aestuarii</name>
    <dbReference type="NCBI Taxonomy" id="1028752"/>
    <lineage>
        <taxon>Bacteria</taxon>
        <taxon>Pseudomonadati</taxon>
        <taxon>Pseudomonadota</taxon>
        <taxon>Gammaproteobacteria</taxon>
        <taxon>Alteromonadales</taxon>
        <taxon>Shewanellaceae</taxon>
        <taxon>Shewanella</taxon>
    </lineage>
</organism>
<dbReference type="AlphaFoldDB" id="A0A6G9QH93"/>
<dbReference type="InterPro" id="IPR005119">
    <property type="entry name" value="LysR_subst-bd"/>
</dbReference>
<dbReference type="RefSeq" id="WP_167675168.1">
    <property type="nucleotide sequence ID" value="NZ_CP050313.1"/>
</dbReference>
<reference evidence="6 7" key="1">
    <citation type="submission" date="2020-03" db="EMBL/GenBank/DDBJ databases">
        <title>Complete genome sequence of Shewanella sp.</title>
        <authorList>
            <person name="Kim Y.-S."/>
            <person name="Kim S.-J."/>
            <person name="Jung H.-K."/>
            <person name="Kim K.-H."/>
        </authorList>
    </citation>
    <scope>NUCLEOTIDE SEQUENCE [LARGE SCALE GENOMIC DNA]</scope>
    <source>
        <strain evidence="6 7">PN3F2</strain>
    </source>
</reference>
<dbReference type="SUPFAM" id="SSF46785">
    <property type="entry name" value="Winged helix' DNA-binding domain"/>
    <property type="match status" value="1"/>
</dbReference>
<proteinExistence type="inferred from homology"/>
<gene>
    <name evidence="6" type="ORF">HBH39_02105</name>
</gene>
<evidence type="ECO:0000256" key="3">
    <source>
        <dbReference type="ARBA" id="ARBA00023125"/>
    </source>
</evidence>
<dbReference type="PROSITE" id="PS50931">
    <property type="entry name" value="HTH_LYSR"/>
    <property type="match status" value="1"/>
</dbReference>
<dbReference type="GO" id="GO:0043565">
    <property type="term" value="F:sequence-specific DNA binding"/>
    <property type="evidence" value="ECO:0007669"/>
    <property type="project" value="TreeGrafter"/>
</dbReference>
<feature type="domain" description="HTH lysR-type" evidence="5">
    <location>
        <begin position="1"/>
        <end position="58"/>
    </location>
</feature>
<dbReference type="Proteomes" id="UP000502608">
    <property type="component" value="Chromosome"/>
</dbReference>